<evidence type="ECO:0000256" key="7">
    <source>
        <dbReference type="ARBA" id="ARBA00034754"/>
    </source>
</evidence>
<evidence type="ECO:0000256" key="5">
    <source>
        <dbReference type="ARBA" id="ARBA00022705"/>
    </source>
</evidence>
<gene>
    <name evidence="12" type="primary">holA</name>
    <name evidence="12" type="ORF">Q3O60_12900</name>
</gene>
<keyword evidence="5" id="KW-0235">DNA replication</keyword>
<dbReference type="PANTHER" id="PTHR34388">
    <property type="entry name" value="DNA POLYMERASE III SUBUNIT DELTA"/>
    <property type="match status" value="1"/>
</dbReference>
<organism evidence="12 13">
    <name type="scientific">Alkalimonas collagenimarina</name>
    <dbReference type="NCBI Taxonomy" id="400390"/>
    <lineage>
        <taxon>Bacteria</taxon>
        <taxon>Pseudomonadati</taxon>
        <taxon>Pseudomonadota</taxon>
        <taxon>Gammaproteobacteria</taxon>
        <taxon>Alkalimonas</taxon>
    </lineage>
</organism>
<dbReference type="Pfam" id="PF14840">
    <property type="entry name" value="DNA_pol3_delt_C"/>
    <property type="match status" value="1"/>
</dbReference>
<dbReference type="PANTHER" id="PTHR34388:SF1">
    <property type="entry name" value="DNA POLYMERASE III SUBUNIT DELTA"/>
    <property type="match status" value="1"/>
</dbReference>
<keyword evidence="13" id="KW-1185">Reference proteome</keyword>
<evidence type="ECO:0000256" key="3">
    <source>
        <dbReference type="ARBA" id="ARBA00022679"/>
    </source>
</evidence>
<comment type="caution">
    <text evidence="12">The sequence shown here is derived from an EMBL/GenBank/DDBJ whole genome shotgun (WGS) entry which is preliminary data.</text>
</comment>
<dbReference type="RefSeq" id="WP_305894354.1">
    <property type="nucleotide sequence ID" value="NZ_JAUZVZ010000019.1"/>
</dbReference>
<dbReference type="InterPro" id="IPR027417">
    <property type="entry name" value="P-loop_NTPase"/>
</dbReference>
<dbReference type="InterPro" id="IPR010372">
    <property type="entry name" value="DNA_pol3_delta_N"/>
</dbReference>
<dbReference type="SUPFAM" id="SSF48019">
    <property type="entry name" value="post-AAA+ oligomerization domain-like"/>
    <property type="match status" value="1"/>
</dbReference>
<evidence type="ECO:0000259" key="11">
    <source>
        <dbReference type="Pfam" id="PF14840"/>
    </source>
</evidence>
<proteinExistence type="inferred from homology"/>
<dbReference type="GO" id="GO:0003887">
    <property type="term" value="F:DNA-directed DNA polymerase activity"/>
    <property type="evidence" value="ECO:0007669"/>
    <property type="project" value="UniProtKB-EC"/>
</dbReference>
<evidence type="ECO:0000256" key="6">
    <source>
        <dbReference type="ARBA" id="ARBA00022932"/>
    </source>
</evidence>
<name>A0ABT9H1B8_9GAMM</name>
<dbReference type="Gene3D" id="3.40.50.300">
    <property type="entry name" value="P-loop containing nucleotide triphosphate hydrolases"/>
    <property type="match status" value="1"/>
</dbReference>
<dbReference type="Pfam" id="PF06144">
    <property type="entry name" value="DNA_pol3_delta"/>
    <property type="match status" value="1"/>
</dbReference>
<dbReference type="Gene3D" id="1.10.8.60">
    <property type="match status" value="1"/>
</dbReference>
<sequence>MNKLYANQLPQQLQQELALSYIVFGDEPLQLQESLDHIRRQAKQQGYLERQQFKVDAQFDWGQLTSALQSLSLFSDRRLIELDLSQQKLTTASSNELKSLAALLHPDTLLLIFGDRSPAEVARQSWLKAFPANTVFVSIYPLDDQQFRQWLQQQLRQEKLQLSADAMQLFLHHCSGNMLAARQNLDKLLLTFGPCQLDEPALTAFLSDQSSFTIFQLSDALLAGHSQQAFHRLERLCGQDEEPTLIGWQLQREVQNLLQLQQVSAAERSALFKKLGIWPKRQPLYQQALQRLPLKWLHYIVQELAAFDRLYKGGQLPNSQLALTHLTALFIAPVAKAYSLRHHDID</sequence>
<dbReference type="InterPro" id="IPR032780">
    <property type="entry name" value="DNA_pol3_delt_C"/>
</dbReference>
<dbReference type="SUPFAM" id="SSF52540">
    <property type="entry name" value="P-loop containing nucleoside triphosphate hydrolases"/>
    <property type="match status" value="1"/>
</dbReference>
<protein>
    <recommendedName>
        <fullName evidence="2 9">DNA polymerase III subunit delta</fullName>
        <ecNumber evidence="1 9">2.7.7.7</ecNumber>
    </recommendedName>
</protein>
<reference evidence="12 13" key="1">
    <citation type="submission" date="2023-08" db="EMBL/GenBank/DDBJ databases">
        <authorList>
            <person name="Joshi A."/>
            <person name="Thite S."/>
        </authorList>
    </citation>
    <scope>NUCLEOTIDE SEQUENCE [LARGE SCALE GENOMIC DNA]</scope>
    <source>
        <strain evidence="12 13">AC40</strain>
    </source>
</reference>
<evidence type="ECO:0000313" key="12">
    <source>
        <dbReference type="EMBL" id="MDP4537090.1"/>
    </source>
</evidence>
<evidence type="ECO:0000259" key="10">
    <source>
        <dbReference type="Pfam" id="PF06144"/>
    </source>
</evidence>
<dbReference type="Gene3D" id="1.20.272.10">
    <property type="match status" value="1"/>
</dbReference>
<dbReference type="InterPro" id="IPR005790">
    <property type="entry name" value="DNA_polIII_delta"/>
</dbReference>
<keyword evidence="4 12" id="KW-0548">Nucleotidyltransferase</keyword>
<evidence type="ECO:0000256" key="2">
    <source>
        <dbReference type="ARBA" id="ARBA00017703"/>
    </source>
</evidence>
<evidence type="ECO:0000313" key="13">
    <source>
        <dbReference type="Proteomes" id="UP001231616"/>
    </source>
</evidence>
<dbReference type="EC" id="2.7.7.7" evidence="1 9"/>
<evidence type="ECO:0000256" key="4">
    <source>
        <dbReference type="ARBA" id="ARBA00022695"/>
    </source>
</evidence>
<evidence type="ECO:0000256" key="8">
    <source>
        <dbReference type="ARBA" id="ARBA00049244"/>
    </source>
</evidence>
<comment type="similarity">
    <text evidence="7">Belongs to the DNA polymerase HolA subunit family.</text>
</comment>
<evidence type="ECO:0000256" key="9">
    <source>
        <dbReference type="NCBIfam" id="TIGR01128"/>
    </source>
</evidence>
<dbReference type="InterPro" id="IPR008921">
    <property type="entry name" value="DNA_pol3_clamp-load_cplx_C"/>
</dbReference>
<feature type="domain" description="DNA polymerase III subunit delta C-terminal" evidence="11">
    <location>
        <begin position="215"/>
        <end position="306"/>
    </location>
</feature>
<dbReference type="EMBL" id="JAUZVZ010000019">
    <property type="protein sequence ID" value="MDP4537090.1"/>
    <property type="molecule type" value="Genomic_DNA"/>
</dbReference>
<feature type="domain" description="DNA polymerase III delta N-terminal" evidence="10">
    <location>
        <begin position="21"/>
        <end position="138"/>
    </location>
</feature>
<keyword evidence="3 12" id="KW-0808">Transferase</keyword>
<keyword evidence="6" id="KW-0239">DNA-directed DNA polymerase</keyword>
<comment type="catalytic activity">
    <reaction evidence="8">
        <text>DNA(n) + a 2'-deoxyribonucleoside 5'-triphosphate = DNA(n+1) + diphosphate</text>
        <dbReference type="Rhea" id="RHEA:22508"/>
        <dbReference type="Rhea" id="RHEA-COMP:17339"/>
        <dbReference type="Rhea" id="RHEA-COMP:17340"/>
        <dbReference type="ChEBI" id="CHEBI:33019"/>
        <dbReference type="ChEBI" id="CHEBI:61560"/>
        <dbReference type="ChEBI" id="CHEBI:173112"/>
        <dbReference type="EC" id="2.7.7.7"/>
    </reaction>
</comment>
<evidence type="ECO:0000256" key="1">
    <source>
        <dbReference type="ARBA" id="ARBA00012417"/>
    </source>
</evidence>
<dbReference type="Proteomes" id="UP001231616">
    <property type="component" value="Unassembled WGS sequence"/>
</dbReference>
<dbReference type="NCBIfam" id="TIGR01128">
    <property type="entry name" value="holA"/>
    <property type="match status" value="1"/>
</dbReference>
<accession>A0ABT9H1B8</accession>